<dbReference type="Pfam" id="PF00342">
    <property type="entry name" value="PGI"/>
    <property type="match status" value="2"/>
</dbReference>
<dbReference type="InterPro" id="IPR018189">
    <property type="entry name" value="Phosphoglucose_isomerase_CS"/>
</dbReference>
<dbReference type="AlphaFoldDB" id="A0A9D1LYL8"/>
<dbReference type="GO" id="GO:0006096">
    <property type="term" value="P:glycolytic process"/>
    <property type="evidence" value="ECO:0007669"/>
    <property type="project" value="UniProtKB-UniRule"/>
</dbReference>
<dbReference type="FunFam" id="3.40.50.10490:FF:000016">
    <property type="entry name" value="Glucose-6-phosphate isomerase"/>
    <property type="match status" value="1"/>
</dbReference>
<comment type="catalytic activity">
    <reaction evidence="7 8 9">
        <text>alpha-D-glucose 6-phosphate = beta-D-fructose 6-phosphate</text>
        <dbReference type="Rhea" id="RHEA:11816"/>
        <dbReference type="ChEBI" id="CHEBI:57634"/>
        <dbReference type="ChEBI" id="CHEBI:58225"/>
        <dbReference type="EC" id="5.3.1.9"/>
    </reaction>
</comment>
<name>A0A9D1LYL8_9FIRM</name>
<evidence type="ECO:0000256" key="1">
    <source>
        <dbReference type="ARBA" id="ARBA00004926"/>
    </source>
</evidence>
<dbReference type="Gene3D" id="3.40.50.10490">
    <property type="entry name" value="Glucose-6-phosphate isomerase like protein, domain 1"/>
    <property type="match status" value="2"/>
</dbReference>
<dbReference type="PROSITE" id="PS00174">
    <property type="entry name" value="P_GLUCOSE_ISOMERASE_2"/>
    <property type="match status" value="1"/>
</dbReference>
<comment type="pathway">
    <text evidence="1 8 9">Carbohydrate degradation; glycolysis; D-glyceraldehyde 3-phosphate and glycerone phosphate from D-glucose: step 2/4.</text>
</comment>
<evidence type="ECO:0000256" key="9">
    <source>
        <dbReference type="RuleBase" id="RU000612"/>
    </source>
</evidence>
<accession>A0A9D1LYL8</accession>
<keyword evidence="4 8" id="KW-0963">Cytoplasm</keyword>
<dbReference type="PANTHER" id="PTHR11469">
    <property type="entry name" value="GLUCOSE-6-PHOSPHATE ISOMERASE"/>
    <property type="match status" value="1"/>
</dbReference>
<dbReference type="CDD" id="cd05016">
    <property type="entry name" value="SIS_PGI_2"/>
    <property type="match status" value="1"/>
</dbReference>
<dbReference type="GO" id="GO:0006094">
    <property type="term" value="P:gluconeogenesis"/>
    <property type="evidence" value="ECO:0007669"/>
    <property type="project" value="UniProtKB-UniRule"/>
</dbReference>
<dbReference type="GO" id="GO:0004347">
    <property type="term" value="F:glucose-6-phosphate isomerase activity"/>
    <property type="evidence" value="ECO:0007669"/>
    <property type="project" value="UniProtKB-UniRule"/>
</dbReference>
<evidence type="ECO:0000256" key="7">
    <source>
        <dbReference type="ARBA" id="ARBA00029321"/>
    </source>
</evidence>
<evidence type="ECO:0000256" key="8">
    <source>
        <dbReference type="HAMAP-Rule" id="MF_00473"/>
    </source>
</evidence>
<dbReference type="GO" id="GO:0005829">
    <property type="term" value="C:cytosol"/>
    <property type="evidence" value="ECO:0007669"/>
    <property type="project" value="TreeGrafter"/>
</dbReference>
<proteinExistence type="inferred from homology"/>
<dbReference type="SUPFAM" id="SSF53697">
    <property type="entry name" value="SIS domain"/>
    <property type="match status" value="1"/>
</dbReference>
<dbReference type="EMBL" id="DVNG01000078">
    <property type="protein sequence ID" value="HIU50397.1"/>
    <property type="molecule type" value="Genomic_DNA"/>
</dbReference>
<reference evidence="10" key="1">
    <citation type="submission" date="2020-10" db="EMBL/GenBank/DDBJ databases">
        <authorList>
            <person name="Gilroy R."/>
        </authorList>
    </citation>
    <scope>NUCLEOTIDE SEQUENCE</scope>
    <source>
        <strain evidence="10">ChiGjej1B1-1684</strain>
    </source>
</reference>
<keyword evidence="6 8" id="KW-0413">Isomerase</keyword>
<dbReference type="EC" id="5.3.1.9" evidence="8"/>
<keyword evidence="3 8" id="KW-0312">Gluconeogenesis</keyword>
<dbReference type="GO" id="GO:0051156">
    <property type="term" value="P:glucose 6-phosphate metabolic process"/>
    <property type="evidence" value="ECO:0007669"/>
    <property type="project" value="TreeGrafter"/>
</dbReference>
<dbReference type="InterPro" id="IPR046348">
    <property type="entry name" value="SIS_dom_sf"/>
</dbReference>
<organism evidence="10 11">
    <name type="scientific">Candidatus Limousia pullorum</name>
    <dbReference type="NCBI Taxonomy" id="2840860"/>
    <lineage>
        <taxon>Bacteria</taxon>
        <taxon>Bacillati</taxon>
        <taxon>Bacillota</taxon>
        <taxon>Clostridia</taxon>
        <taxon>Eubacteriales</taxon>
        <taxon>Oscillospiraceae</taxon>
        <taxon>Oscillospiraceae incertae sedis</taxon>
        <taxon>Candidatus Limousia</taxon>
    </lineage>
</organism>
<comment type="subcellular location">
    <subcellularLocation>
        <location evidence="8">Cytoplasm</location>
    </subcellularLocation>
</comment>
<evidence type="ECO:0000256" key="5">
    <source>
        <dbReference type="ARBA" id="ARBA00023152"/>
    </source>
</evidence>
<dbReference type="PRINTS" id="PR00662">
    <property type="entry name" value="G6PISOMERASE"/>
</dbReference>
<evidence type="ECO:0000256" key="6">
    <source>
        <dbReference type="ARBA" id="ARBA00023235"/>
    </source>
</evidence>
<feature type="active site" description="Proton donor" evidence="8">
    <location>
        <position position="286"/>
    </location>
</feature>
<dbReference type="InterPro" id="IPR001672">
    <property type="entry name" value="G6P_Isomerase"/>
</dbReference>
<comment type="pathway">
    <text evidence="8">Carbohydrate biosynthesis; gluconeogenesis.</text>
</comment>
<gene>
    <name evidence="8" type="primary">pgi</name>
    <name evidence="10" type="ORF">IAD22_05240</name>
</gene>
<comment type="caution">
    <text evidence="10">The sequence shown here is derived from an EMBL/GenBank/DDBJ whole genome shotgun (WGS) entry which is preliminary data.</text>
</comment>
<dbReference type="Proteomes" id="UP000824118">
    <property type="component" value="Unassembled WGS sequence"/>
</dbReference>
<dbReference type="PROSITE" id="PS00765">
    <property type="entry name" value="P_GLUCOSE_ISOMERASE_1"/>
    <property type="match status" value="1"/>
</dbReference>
<dbReference type="InterPro" id="IPR035482">
    <property type="entry name" value="SIS_PGI_2"/>
</dbReference>
<comment type="caution">
    <text evidence="8">Lacks conserved residue(s) required for the propagation of feature annotation.</text>
</comment>
<dbReference type="NCBIfam" id="NF010697">
    <property type="entry name" value="PRK14097.1"/>
    <property type="match status" value="1"/>
</dbReference>
<feature type="active site" evidence="8">
    <location>
        <position position="421"/>
    </location>
</feature>
<evidence type="ECO:0000256" key="2">
    <source>
        <dbReference type="ARBA" id="ARBA00006604"/>
    </source>
</evidence>
<evidence type="ECO:0000256" key="3">
    <source>
        <dbReference type="ARBA" id="ARBA00022432"/>
    </source>
</evidence>
<reference evidence="10" key="2">
    <citation type="journal article" date="2021" name="PeerJ">
        <title>Extensive microbial diversity within the chicken gut microbiome revealed by metagenomics and culture.</title>
        <authorList>
            <person name="Gilroy R."/>
            <person name="Ravi A."/>
            <person name="Getino M."/>
            <person name="Pursley I."/>
            <person name="Horton D.L."/>
            <person name="Alikhan N.F."/>
            <person name="Baker D."/>
            <person name="Gharbi K."/>
            <person name="Hall N."/>
            <person name="Watson M."/>
            <person name="Adriaenssens E.M."/>
            <person name="Foster-Nyarko E."/>
            <person name="Jarju S."/>
            <person name="Secka A."/>
            <person name="Antonio M."/>
            <person name="Oren A."/>
            <person name="Chaudhuri R.R."/>
            <person name="La Ragione R."/>
            <person name="Hildebrand F."/>
            <person name="Pallen M.J."/>
        </authorList>
    </citation>
    <scope>NUCLEOTIDE SEQUENCE</scope>
    <source>
        <strain evidence="10">ChiGjej1B1-1684</strain>
    </source>
</reference>
<comment type="function">
    <text evidence="8">Catalyzes the reversible isomerization of glucose-6-phosphate to fructose-6-phosphate.</text>
</comment>
<dbReference type="CDD" id="cd05015">
    <property type="entry name" value="SIS_PGI_1"/>
    <property type="match status" value="1"/>
</dbReference>
<dbReference type="FunFam" id="3.40.50.10490:FF:000015">
    <property type="entry name" value="Glucose-6-phosphate isomerase"/>
    <property type="match status" value="1"/>
</dbReference>
<dbReference type="InterPro" id="IPR035476">
    <property type="entry name" value="SIS_PGI_1"/>
</dbReference>
<dbReference type="PROSITE" id="PS51463">
    <property type="entry name" value="P_GLUCOSE_ISOMERASE_3"/>
    <property type="match status" value="1"/>
</dbReference>
<protein>
    <recommendedName>
        <fullName evidence="8">Glucose-6-phosphate isomerase</fullName>
        <shortName evidence="8">GPI</shortName>
        <ecNumber evidence="8">5.3.1.9</ecNumber>
    </recommendedName>
    <alternativeName>
        <fullName evidence="8">Phosphoglucose isomerase</fullName>
        <shortName evidence="8">PGI</shortName>
    </alternativeName>
    <alternativeName>
        <fullName evidence="8">Phosphohexose isomerase</fullName>
        <shortName evidence="8">PHI</shortName>
    </alternativeName>
</protein>
<dbReference type="PANTHER" id="PTHR11469:SF1">
    <property type="entry name" value="GLUCOSE-6-PHOSPHATE ISOMERASE"/>
    <property type="match status" value="1"/>
</dbReference>
<evidence type="ECO:0000313" key="10">
    <source>
        <dbReference type="EMBL" id="HIU50397.1"/>
    </source>
</evidence>
<comment type="similarity">
    <text evidence="2 8 9">Belongs to the GPI family.</text>
</comment>
<dbReference type="GO" id="GO:0097367">
    <property type="term" value="F:carbohydrate derivative binding"/>
    <property type="evidence" value="ECO:0007669"/>
    <property type="project" value="InterPro"/>
</dbReference>
<evidence type="ECO:0000313" key="11">
    <source>
        <dbReference type="Proteomes" id="UP000824118"/>
    </source>
</evidence>
<keyword evidence="5 8" id="KW-0324">Glycolysis</keyword>
<evidence type="ECO:0000256" key="4">
    <source>
        <dbReference type="ARBA" id="ARBA00022490"/>
    </source>
</evidence>
<dbReference type="GO" id="GO:0048029">
    <property type="term" value="F:monosaccharide binding"/>
    <property type="evidence" value="ECO:0007669"/>
    <property type="project" value="TreeGrafter"/>
</dbReference>
<sequence length="445" mass="49103">MATKLTDKYVKGFISDKEYEAMAPYVKTAHEMLHAGTGLGNDFIGWLHLPTDYDKEEFARIKAAAEKIKKNTDVFVVIGIGGSYLGARAAIEFIKSPNYNALAKDVPQVYFTGNSISSNALSELIEICEGKDVSINMISKSGTTTEPAIAFRVFRELLEKKYGKEGARERIFCTTDKARGTLKELATKEGYETFVVPDDVGGRFSVLTAVGLLPIAVAGADIDALMAGAAKAESDFDNSDLMTNDCYKYAALRNILYRKGKSTEILVSYEPAFALMNEWFKQLYGESEGKDNKGLFPASVIFSTDLHSMGQYIQDGRRNLFETVVLFDKCKREITLGTDPENVDGLNFLSGKTMDFVNKKAFEGTVLAHTDGGVPNIVLNVEEMTETELGYLIYFFEKACAISGYLLGVNPFDQPGVESYKKNMFALLGKPGYEAQKAELEARLK</sequence>
<dbReference type="HAMAP" id="MF_00473">
    <property type="entry name" value="G6P_isomerase"/>
    <property type="match status" value="1"/>
</dbReference>